<dbReference type="PROSITE" id="PS50141">
    <property type="entry name" value="A_DEAMIN_EDITASE"/>
    <property type="match status" value="1"/>
</dbReference>
<name>A0A1U7S5N2_ALLSI</name>
<dbReference type="GO" id="GO:0006382">
    <property type="term" value="P:adenosine to inosine editing"/>
    <property type="evidence" value="ECO:0007669"/>
    <property type="project" value="TreeGrafter"/>
</dbReference>
<proteinExistence type="predicted"/>
<dbReference type="GO" id="GO:0006396">
    <property type="term" value="P:RNA processing"/>
    <property type="evidence" value="ECO:0007669"/>
    <property type="project" value="InterPro"/>
</dbReference>
<dbReference type="Proteomes" id="UP000189705">
    <property type="component" value="Unplaced"/>
</dbReference>
<accession>A0A1U7S5N2</accession>
<dbReference type="SMART" id="SM00552">
    <property type="entry name" value="ADEAMc"/>
    <property type="match status" value="1"/>
</dbReference>
<dbReference type="GO" id="GO:0005730">
    <property type="term" value="C:nucleolus"/>
    <property type="evidence" value="ECO:0007669"/>
    <property type="project" value="TreeGrafter"/>
</dbReference>
<dbReference type="Pfam" id="PF02137">
    <property type="entry name" value="A_deamin"/>
    <property type="match status" value="2"/>
</dbReference>
<dbReference type="GO" id="GO:0008251">
    <property type="term" value="F:tRNA-specific adenosine deaminase activity"/>
    <property type="evidence" value="ECO:0007669"/>
    <property type="project" value="TreeGrafter"/>
</dbReference>
<dbReference type="InParanoid" id="A0A1U7S5N2"/>
<sequence>PPELIPHEQRCVAIASDFFQQLLAGDSALQGCKSSLAAFLLEREVPPASASCQESYELVALGTGKAGAGAGAFLEFGGRRLHDTQGLVLARRALQRYLYKQLLLWGQQLDTPARAHCILELGGDGGRLGLKPGVFLHLVLAQKPSGALTSPLLRWEALGLQGALPSLFLQPLPLTSLVLADPWANQAQLRAPCPVLPSLPPPYDTQRPAHVFQGPPMAPPPARSQPPALSLNWCRGDKAVEVVDGATGRVLPSPLCPAGCPQPSRLCKAAMLSYFRHAAMMLSRPHLLALPTYRQAKDHAEAYQSAKAQFSAHLARSSLGNWPQKQLVDNFPS</sequence>
<dbReference type="GeneID" id="102371148"/>
<evidence type="ECO:0000259" key="1">
    <source>
        <dbReference type="PROSITE" id="PS50141"/>
    </source>
</evidence>
<organism evidence="2 3">
    <name type="scientific">Alligator sinensis</name>
    <name type="common">Chinese alligator</name>
    <dbReference type="NCBI Taxonomy" id="38654"/>
    <lineage>
        <taxon>Eukaryota</taxon>
        <taxon>Metazoa</taxon>
        <taxon>Chordata</taxon>
        <taxon>Craniata</taxon>
        <taxon>Vertebrata</taxon>
        <taxon>Euteleostomi</taxon>
        <taxon>Archelosauria</taxon>
        <taxon>Archosauria</taxon>
        <taxon>Crocodylia</taxon>
        <taxon>Alligatoridae</taxon>
        <taxon>Alligatorinae</taxon>
        <taxon>Alligator</taxon>
    </lineage>
</organism>
<dbReference type="CTD" id="161931"/>
<dbReference type="KEGG" id="asn:102371148"/>
<dbReference type="GO" id="GO:0005737">
    <property type="term" value="C:cytoplasm"/>
    <property type="evidence" value="ECO:0007669"/>
    <property type="project" value="TreeGrafter"/>
</dbReference>
<dbReference type="RefSeq" id="XP_006029635.2">
    <property type="nucleotide sequence ID" value="XM_006029573.2"/>
</dbReference>
<dbReference type="GO" id="GO:0003726">
    <property type="term" value="F:double-stranded RNA adenosine deaminase activity"/>
    <property type="evidence" value="ECO:0007669"/>
    <property type="project" value="TreeGrafter"/>
</dbReference>
<feature type="domain" description="A to I editase" evidence="1">
    <location>
        <begin position="60"/>
        <end position="325"/>
    </location>
</feature>
<dbReference type="AlphaFoldDB" id="A0A1U7S5N2"/>
<dbReference type="PANTHER" id="PTHR10910:SF106">
    <property type="entry name" value="ADENOSINE DEAMINASE DOMAIN-CONTAINING PROTEIN 2"/>
    <property type="match status" value="1"/>
</dbReference>
<keyword evidence="2" id="KW-1185">Reference proteome</keyword>
<dbReference type="InterPro" id="IPR002466">
    <property type="entry name" value="A_deamin"/>
</dbReference>
<dbReference type="GO" id="GO:0003725">
    <property type="term" value="F:double-stranded RNA binding"/>
    <property type="evidence" value="ECO:0007669"/>
    <property type="project" value="TreeGrafter"/>
</dbReference>
<evidence type="ECO:0000313" key="2">
    <source>
        <dbReference type="Proteomes" id="UP000189705"/>
    </source>
</evidence>
<dbReference type="PANTHER" id="PTHR10910">
    <property type="entry name" value="EUKARYOTE SPECIFIC DSRNA BINDING PROTEIN"/>
    <property type="match status" value="1"/>
</dbReference>
<dbReference type="eggNOG" id="KOG2777">
    <property type="taxonomic scope" value="Eukaryota"/>
</dbReference>
<evidence type="ECO:0000313" key="3">
    <source>
        <dbReference type="RefSeq" id="XP_006029635.2"/>
    </source>
</evidence>
<feature type="non-terminal residue" evidence="3">
    <location>
        <position position="1"/>
    </location>
</feature>
<gene>
    <name evidence="3" type="primary">ADAD2</name>
</gene>
<protein>
    <submittedName>
        <fullName evidence="3">Adenosine deaminase domain-containing protein 2</fullName>
    </submittedName>
</protein>
<reference evidence="3" key="1">
    <citation type="submission" date="2025-08" db="UniProtKB">
        <authorList>
            <consortium name="RefSeq"/>
        </authorList>
    </citation>
    <scope>IDENTIFICATION</scope>
</reference>
<dbReference type="STRING" id="38654.A0A1U7S5N2"/>